<dbReference type="SUPFAM" id="SSF54534">
    <property type="entry name" value="FKBP-like"/>
    <property type="match status" value="1"/>
</dbReference>
<dbReference type="EMBL" id="PVNH01000008">
    <property type="protein sequence ID" value="PRX46031.1"/>
    <property type="molecule type" value="Genomic_DNA"/>
</dbReference>
<dbReference type="PANTHER" id="PTHR43811:SF26">
    <property type="entry name" value="PEPTIDYL-PROLYL CIS-TRANS ISOMERASE FKBP16-1, CHLOROPLASTIC"/>
    <property type="match status" value="1"/>
</dbReference>
<dbReference type="OrthoDB" id="25996at2"/>
<dbReference type="EC" id="5.2.1.8" evidence="6"/>
<dbReference type="PROSITE" id="PS50059">
    <property type="entry name" value="FKBP_PPIASE"/>
    <property type="match status" value="1"/>
</dbReference>
<feature type="compositionally biased region" description="Pro residues" evidence="7">
    <location>
        <begin position="29"/>
        <end position="52"/>
    </location>
</feature>
<dbReference type="InterPro" id="IPR001179">
    <property type="entry name" value="PPIase_FKBP_dom"/>
</dbReference>
<dbReference type="GO" id="GO:0003755">
    <property type="term" value="F:peptidyl-prolyl cis-trans isomerase activity"/>
    <property type="evidence" value="ECO:0007669"/>
    <property type="project" value="UniProtKB-UniRule"/>
</dbReference>
<feature type="signal peptide" evidence="8">
    <location>
        <begin position="1"/>
        <end position="18"/>
    </location>
</feature>
<evidence type="ECO:0000256" key="5">
    <source>
        <dbReference type="PROSITE-ProRule" id="PRU00277"/>
    </source>
</evidence>
<evidence type="ECO:0000313" key="10">
    <source>
        <dbReference type="EMBL" id="PRX46031.1"/>
    </source>
</evidence>
<name>A0A2T0LRA4_9PSEU</name>
<evidence type="ECO:0000256" key="8">
    <source>
        <dbReference type="SAM" id="SignalP"/>
    </source>
</evidence>
<protein>
    <recommendedName>
        <fullName evidence="6">Peptidyl-prolyl cis-trans isomerase</fullName>
        <ecNumber evidence="6">5.2.1.8</ecNumber>
    </recommendedName>
</protein>
<gene>
    <name evidence="10" type="ORF">B0I33_108178</name>
</gene>
<keyword evidence="11" id="KW-1185">Reference proteome</keyword>
<dbReference type="RefSeq" id="WP_106180543.1">
    <property type="nucleotide sequence ID" value="NZ_PVNH01000008.1"/>
</dbReference>
<evidence type="ECO:0000256" key="2">
    <source>
        <dbReference type="ARBA" id="ARBA00006577"/>
    </source>
</evidence>
<dbReference type="Pfam" id="PF00254">
    <property type="entry name" value="FKBP_C"/>
    <property type="match status" value="1"/>
</dbReference>
<feature type="chain" id="PRO_5039649152" description="Peptidyl-prolyl cis-trans isomerase" evidence="8">
    <location>
        <begin position="19"/>
        <end position="191"/>
    </location>
</feature>
<keyword evidence="3 5" id="KW-0697">Rotamase</keyword>
<proteinExistence type="inferred from homology"/>
<feature type="domain" description="PPIase FKBP-type" evidence="9">
    <location>
        <begin position="101"/>
        <end position="188"/>
    </location>
</feature>
<dbReference type="Gene3D" id="3.10.50.40">
    <property type="match status" value="1"/>
</dbReference>
<evidence type="ECO:0000256" key="1">
    <source>
        <dbReference type="ARBA" id="ARBA00000971"/>
    </source>
</evidence>
<sequence>MRKAGTIIVVAAATLVLAACTPSREQPSDLPPGTDPSPSLRLPPPQSTPPPQDQVCAADDITVTGEYGQEPQVRIPEDCAAPTELLRRDLEDGLGEGVDLSGTIEVNYALFTWSDGQLKDSSFGEQRTLSVTLGQGDVIEGFNEALVGMRQQGRRLAVVPPDLGYGEQSGHPLQDETLVFVIDAVRINPTE</sequence>
<evidence type="ECO:0000259" key="9">
    <source>
        <dbReference type="PROSITE" id="PS50059"/>
    </source>
</evidence>
<dbReference type="InterPro" id="IPR046357">
    <property type="entry name" value="PPIase_dom_sf"/>
</dbReference>
<keyword evidence="8" id="KW-0732">Signal</keyword>
<organism evidence="10 11">
    <name type="scientific">Prauserella shujinwangii</name>
    <dbReference type="NCBI Taxonomy" id="1453103"/>
    <lineage>
        <taxon>Bacteria</taxon>
        <taxon>Bacillati</taxon>
        <taxon>Actinomycetota</taxon>
        <taxon>Actinomycetes</taxon>
        <taxon>Pseudonocardiales</taxon>
        <taxon>Pseudonocardiaceae</taxon>
        <taxon>Prauserella</taxon>
    </lineage>
</organism>
<evidence type="ECO:0000256" key="6">
    <source>
        <dbReference type="RuleBase" id="RU003915"/>
    </source>
</evidence>
<dbReference type="Proteomes" id="UP000238362">
    <property type="component" value="Unassembled WGS sequence"/>
</dbReference>
<feature type="region of interest" description="Disordered" evidence="7">
    <location>
        <begin position="22"/>
        <end position="53"/>
    </location>
</feature>
<comment type="catalytic activity">
    <reaction evidence="1 5 6">
        <text>[protein]-peptidylproline (omega=180) = [protein]-peptidylproline (omega=0)</text>
        <dbReference type="Rhea" id="RHEA:16237"/>
        <dbReference type="Rhea" id="RHEA-COMP:10747"/>
        <dbReference type="Rhea" id="RHEA-COMP:10748"/>
        <dbReference type="ChEBI" id="CHEBI:83833"/>
        <dbReference type="ChEBI" id="CHEBI:83834"/>
        <dbReference type="EC" id="5.2.1.8"/>
    </reaction>
</comment>
<evidence type="ECO:0000313" key="11">
    <source>
        <dbReference type="Proteomes" id="UP000238362"/>
    </source>
</evidence>
<dbReference type="AlphaFoldDB" id="A0A2T0LRA4"/>
<reference evidence="10 11" key="1">
    <citation type="submission" date="2018-03" db="EMBL/GenBank/DDBJ databases">
        <title>Genomic Encyclopedia of Type Strains, Phase III (KMG-III): the genomes of soil and plant-associated and newly described type strains.</title>
        <authorList>
            <person name="Whitman W."/>
        </authorList>
    </citation>
    <scope>NUCLEOTIDE SEQUENCE [LARGE SCALE GENOMIC DNA]</scope>
    <source>
        <strain evidence="10 11">CGMCC 4.7125</strain>
    </source>
</reference>
<comment type="caution">
    <text evidence="10">The sequence shown here is derived from an EMBL/GenBank/DDBJ whole genome shotgun (WGS) entry which is preliminary data.</text>
</comment>
<evidence type="ECO:0000256" key="3">
    <source>
        <dbReference type="ARBA" id="ARBA00023110"/>
    </source>
</evidence>
<evidence type="ECO:0000256" key="4">
    <source>
        <dbReference type="ARBA" id="ARBA00023235"/>
    </source>
</evidence>
<dbReference type="PROSITE" id="PS51257">
    <property type="entry name" value="PROKAR_LIPOPROTEIN"/>
    <property type="match status" value="1"/>
</dbReference>
<evidence type="ECO:0000256" key="7">
    <source>
        <dbReference type="SAM" id="MobiDB-lite"/>
    </source>
</evidence>
<dbReference type="PANTHER" id="PTHR43811">
    <property type="entry name" value="FKBP-TYPE PEPTIDYL-PROLYL CIS-TRANS ISOMERASE FKPA"/>
    <property type="match status" value="1"/>
</dbReference>
<comment type="similarity">
    <text evidence="2 6">Belongs to the FKBP-type PPIase family.</text>
</comment>
<accession>A0A2T0LRA4</accession>
<keyword evidence="4 5" id="KW-0413">Isomerase</keyword>